<proteinExistence type="predicted"/>
<feature type="transmembrane region" description="Helical" evidence="1">
    <location>
        <begin position="82"/>
        <end position="102"/>
    </location>
</feature>
<reference evidence="2 3" key="1">
    <citation type="submission" date="2013-03" db="EMBL/GenBank/DDBJ databases">
        <title>The Genome Sequence of Acinetobacter sp. CIP 110321.</title>
        <authorList>
            <consortium name="The Broad Institute Genome Sequencing Platform"/>
            <consortium name="The Broad Institute Genome Sequencing Center for Infectious Disease"/>
            <person name="Cerqueira G."/>
            <person name="Feldgarden M."/>
            <person name="Courvalin P."/>
            <person name="Perichon B."/>
            <person name="Grillot-Courvalin C."/>
            <person name="Clermont D."/>
            <person name="Rocha E."/>
            <person name="Yoon E.-J."/>
            <person name="Nemec A."/>
            <person name="Walker B."/>
            <person name="Young S.K."/>
            <person name="Zeng Q."/>
            <person name="Gargeya S."/>
            <person name="Fitzgerald M."/>
            <person name="Haas B."/>
            <person name="Abouelleil A."/>
            <person name="Alvarado L."/>
            <person name="Arachchi H.M."/>
            <person name="Berlin A.M."/>
            <person name="Chapman S.B."/>
            <person name="Dewar J."/>
            <person name="Goldberg J."/>
            <person name="Griggs A."/>
            <person name="Gujja S."/>
            <person name="Hansen M."/>
            <person name="Howarth C."/>
            <person name="Imamovic A."/>
            <person name="Larimer J."/>
            <person name="McCowan C."/>
            <person name="Murphy C."/>
            <person name="Neiman D."/>
            <person name="Pearson M."/>
            <person name="Priest M."/>
            <person name="Roberts A."/>
            <person name="Saif S."/>
            <person name="Shea T."/>
            <person name="Sisk P."/>
            <person name="Sykes S."/>
            <person name="Wortman J."/>
            <person name="Nusbaum C."/>
            <person name="Birren B."/>
        </authorList>
    </citation>
    <scope>NUCLEOTIDE SEQUENCE [LARGE SCALE GENOMIC DNA]</scope>
    <source>
        <strain evidence="2 3">CIP 110321</strain>
    </source>
</reference>
<evidence type="ECO:0000256" key="1">
    <source>
        <dbReference type="SAM" id="Phobius"/>
    </source>
</evidence>
<dbReference type="AlphaFoldDB" id="R9B999"/>
<feature type="transmembrane region" description="Helical" evidence="1">
    <location>
        <begin position="137"/>
        <end position="159"/>
    </location>
</feature>
<sequence length="168" mass="19520">MPKYCRISLIYMKLYFGIIQNTKRMIPREKMKTDPVISKTQFRLIFIFSLICIFISSIFDAYNETSIAISDLVSKDPQNWELVISGILMLGFVIVFIGLLLFKQWARKLYVYSFFPLLLIYLLPSYSSTFISGFGAIFYELGNILSTLIWGILMVPSLYQPLFSKNNE</sequence>
<organism evidence="2 3">
    <name type="scientific">Acinetobacter genomosp. 15BJ</name>
    <dbReference type="NCBI Taxonomy" id="106651"/>
    <lineage>
        <taxon>Bacteria</taxon>
        <taxon>Pseudomonadati</taxon>
        <taxon>Pseudomonadota</taxon>
        <taxon>Gammaproteobacteria</taxon>
        <taxon>Moraxellales</taxon>
        <taxon>Moraxellaceae</taxon>
        <taxon>Acinetobacter</taxon>
    </lineage>
</organism>
<dbReference type="EMBL" id="AQFL01000001">
    <property type="protein sequence ID" value="EOR10775.1"/>
    <property type="molecule type" value="Genomic_DNA"/>
</dbReference>
<dbReference type="Proteomes" id="UP000016203">
    <property type="component" value="Unassembled WGS sequence"/>
</dbReference>
<feature type="transmembrane region" description="Helical" evidence="1">
    <location>
        <begin position="42"/>
        <end position="62"/>
    </location>
</feature>
<keyword evidence="1" id="KW-0812">Transmembrane</keyword>
<protein>
    <submittedName>
        <fullName evidence="2">Uncharacterized protein</fullName>
    </submittedName>
</protein>
<accession>R9B999</accession>
<feature type="transmembrane region" description="Helical" evidence="1">
    <location>
        <begin position="109"/>
        <end position="131"/>
    </location>
</feature>
<evidence type="ECO:0000313" key="2">
    <source>
        <dbReference type="EMBL" id="EOR10775.1"/>
    </source>
</evidence>
<dbReference type="HOGENOM" id="CLU_147813_0_0_6"/>
<evidence type="ECO:0000313" key="3">
    <source>
        <dbReference type="Proteomes" id="UP000016203"/>
    </source>
</evidence>
<gene>
    <name evidence="2" type="ORF">F896_00049</name>
</gene>
<keyword evidence="1" id="KW-0472">Membrane</keyword>
<comment type="caution">
    <text evidence="2">The sequence shown here is derived from an EMBL/GenBank/DDBJ whole genome shotgun (WGS) entry which is preliminary data.</text>
</comment>
<name>R9B999_9GAMM</name>
<keyword evidence="1" id="KW-1133">Transmembrane helix</keyword>